<dbReference type="InterPro" id="IPR036855">
    <property type="entry name" value="Znf_CCCH_sf"/>
</dbReference>
<keyword evidence="1 5" id="KW-0479">Metal-binding</keyword>
<dbReference type="GeneID" id="101848248"/>
<evidence type="ECO:0000259" key="7">
    <source>
        <dbReference type="PROSITE" id="PS50103"/>
    </source>
</evidence>
<dbReference type="InterPro" id="IPR000571">
    <property type="entry name" value="Znf_CCCH"/>
</dbReference>
<evidence type="ECO:0000256" key="3">
    <source>
        <dbReference type="ARBA" id="ARBA00022771"/>
    </source>
</evidence>
<sequence length="464" mass="50445">MDTRLEFRPIQADSGDTVGPRTRRQGVFRNTGPPPERRSTISNVMPSSNFQNTRMRNLSGGSNGSTASGSSSGSSLNLDNQYSDNHFTFVNVDSAPFGNNSSAIQQIRMGGTSTSHRKLDRSLSDSDSDRLSNGCSSSHRSVNSSRYKTELCRPFEESGSCKYGDKCQFAHGYHELRNLARHPKYKTELCRTFHTIGFCPYGPRCHFIHEDDGKVNSEPSPKPGRPAPGRASSNYTPTSNSGSSSPSLSPSGSDNDYSAFTYQLESTPHMPAKNADDNQFCSLSVNINTYGSNNNIDLQTVEQFNSVLTLSKNSANDNAGNNVFGGVFTSGSTKRDPRPIGSEEYDIFSEVTMFNSEEVKLDNAPKAPSTSVSPYSMQSVKLDNFSYVDTNLYWQSCENALSQSRPVDPFHHSPTGSMGSDGSGSDCSGSTESLASSGCRDNLGPFCRDNVASFSPFSQWISGF</sequence>
<dbReference type="SMART" id="SM00356">
    <property type="entry name" value="ZnF_C3H1"/>
    <property type="match status" value="2"/>
</dbReference>
<evidence type="ECO:0000256" key="6">
    <source>
        <dbReference type="SAM" id="MobiDB-lite"/>
    </source>
</evidence>
<dbReference type="Gene3D" id="4.10.1000.10">
    <property type="entry name" value="Zinc finger, CCCH-type"/>
    <property type="match status" value="2"/>
</dbReference>
<keyword evidence="2" id="KW-0677">Repeat</keyword>
<feature type="zinc finger region" description="C3H1-type" evidence="5">
    <location>
        <begin position="184"/>
        <end position="212"/>
    </location>
</feature>
<dbReference type="InterPro" id="IPR045877">
    <property type="entry name" value="ZFP36-like"/>
</dbReference>
<organism evidence="8 9">
    <name type="scientific">Aplysia californica</name>
    <name type="common">California sea hare</name>
    <dbReference type="NCBI Taxonomy" id="6500"/>
    <lineage>
        <taxon>Eukaryota</taxon>
        <taxon>Metazoa</taxon>
        <taxon>Spiralia</taxon>
        <taxon>Lophotrochozoa</taxon>
        <taxon>Mollusca</taxon>
        <taxon>Gastropoda</taxon>
        <taxon>Heterobranchia</taxon>
        <taxon>Euthyneura</taxon>
        <taxon>Tectipleura</taxon>
        <taxon>Aplysiida</taxon>
        <taxon>Aplysioidea</taxon>
        <taxon>Aplysiidae</taxon>
        <taxon>Aplysia</taxon>
    </lineage>
</organism>
<evidence type="ECO:0000313" key="9">
    <source>
        <dbReference type="RefSeq" id="XP_005110889.1"/>
    </source>
</evidence>
<feature type="region of interest" description="Disordered" evidence="6">
    <location>
        <begin position="108"/>
        <end position="141"/>
    </location>
</feature>
<evidence type="ECO:0000313" key="8">
    <source>
        <dbReference type="Proteomes" id="UP000694888"/>
    </source>
</evidence>
<evidence type="ECO:0000256" key="4">
    <source>
        <dbReference type="ARBA" id="ARBA00022833"/>
    </source>
</evidence>
<gene>
    <name evidence="9" type="primary">LOC101848248</name>
</gene>
<protein>
    <submittedName>
        <fullName evidence="9">CCCH-type zinc finger protein moe-3</fullName>
    </submittedName>
</protein>
<name>A0ABM0K7W4_APLCA</name>
<feature type="region of interest" description="Disordered" evidence="6">
    <location>
        <begin position="405"/>
        <end position="431"/>
    </location>
</feature>
<feature type="zinc finger region" description="C3H1-type" evidence="5">
    <location>
        <begin position="146"/>
        <end position="174"/>
    </location>
</feature>
<dbReference type="RefSeq" id="XP_005110889.1">
    <property type="nucleotide sequence ID" value="XM_005110832.3"/>
</dbReference>
<feature type="compositionally biased region" description="Low complexity" evidence="6">
    <location>
        <begin position="57"/>
        <end position="78"/>
    </location>
</feature>
<dbReference type="SUPFAM" id="SSF90229">
    <property type="entry name" value="CCCH zinc finger"/>
    <property type="match status" value="2"/>
</dbReference>
<feature type="compositionally biased region" description="Low complexity" evidence="6">
    <location>
        <begin position="131"/>
        <end position="141"/>
    </location>
</feature>
<dbReference type="PANTHER" id="PTHR12547:SF18">
    <property type="entry name" value="PROTEIN TIS11"/>
    <property type="match status" value="1"/>
</dbReference>
<feature type="compositionally biased region" description="Basic and acidic residues" evidence="6">
    <location>
        <begin position="120"/>
        <end position="130"/>
    </location>
</feature>
<feature type="domain" description="C3H1-type" evidence="7">
    <location>
        <begin position="184"/>
        <end position="212"/>
    </location>
</feature>
<feature type="domain" description="C3H1-type" evidence="7">
    <location>
        <begin position="146"/>
        <end position="174"/>
    </location>
</feature>
<evidence type="ECO:0000256" key="5">
    <source>
        <dbReference type="PROSITE-ProRule" id="PRU00723"/>
    </source>
</evidence>
<keyword evidence="8" id="KW-1185">Reference proteome</keyword>
<keyword evidence="3 5" id="KW-0863">Zinc-finger</keyword>
<feature type="region of interest" description="Disordered" evidence="6">
    <location>
        <begin position="212"/>
        <end position="258"/>
    </location>
</feature>
<feature type="compositionally biased region" description="Low complexity" evidence="6">
    <location>
        <begin position="413"/>
        <end position="431"/>
    </location>
</feature>
<evidence type="ECO:0000256" key="1">
    <source>
        <dbReference type="ARBA" id="ARBA00022723"/>
    </source>
</evidence>
<feature type="region of interest" description="Disordered" evidence="6">
    <location>
        <begin position="1"/>
        <end position="78"/>
    </location>
</feature>
<dbReference type="PROSITE" id="PS50103">
    <property type="entry name" value="ZF_C3H1"/>
    <property type="match status" value="2"/>
</dbReference>
<accession>A0ABM0K7W4</accession>
<keyword evidence="4 5" id="KW-0862">Zinc</keyword>
<reference evidence="9" key="1">
    <citation type="submission" date="2025-08" db="UniProtKB">
        <authorList>
            <consortium name="RefSeq"/>
        </authorList>
    </citation>
    <scope>IDENTIFICATION</scope>
</reference>
<evidence type="ECO:0000256" key="2">
    <source>
        <dbReference type="ARBA" id="ARBA00022737"/>
    </source>
</evidence>
<dbReference type="Pfam" id="PF00642">
    <property type="entry name" value="zf-CCCH"/>
    <property type="match status" value="2"/>
</dbReference>
<dbReference type="Proteomes" id="UP000694888">
    <property type="component" value="Unplaced"/>
</dbReference>
<dbReference type="PANTHER" id="PTHR12547">
    <property type="entry name" value="CCCH ZINC FINGER/TIS11-RELATED"/>
    <property type="match status" value="1"/>
</dbReference>
<proteinExistence type="predicted"/>
<feature type="compositionally biased region" description="Polar residues" evidence="6">
    <location>
        <begin position="40"/>
        <end position="56"/>
    </location>
</feature>
<feature type="compositionally biased region" description="Low complexity" evidence="6">
    <location>
        <begin position="232"/>
        <end position="253"/>
    </location>
</feature>